<name>G2KT33_MICAA</name>
<dbReference type="Proteomes" id="UP000009286">
    <property type="component" value="Chromosome"/>
</dbReference>
<evidence type="ECO:0000313" key="1">
    <source>
        <dbReference type="EMBL" id="AEP10577.1"/>
    </source>
</evidence>
<dbReference type="KEGG" id="mai:MICA_2274"/>
<organism evidence="1 2">
    <name type="scientific">Micavibrio aeruginosavorus (strain ARL-13)</name>
    <dbReference type="NCBI Taxonomy" id="856793"/>
    <lineage>
        <taxon>Bacteria</taxon>
        <taxon>Pseudomonadati</taxon>
        <taxon>Bdellovibrionota</taxon>
        <taxon>Bdellovibrionia</taxon>
        <taxon>Bdellovibrionales</taxon>
        <taxon>Pseudobdellovibrionaceae</taxon>
        <taxon>Micavibrio</taxon>
    </lineage>
</organism>
<accession>G2KT33</accession>
<keyword evidence="2" id="KW-1185">Reference proteome</keyword>
<sequence>MKSVIPAKAGIFCRHHSSKNFLNLRKIPACAGMTKIKSVLIRVHLWFFFYSLCR</sequence>
<dbReference type="AlphaFoldDB" id="G2KT33"/>
<dbReference type="HOGENOM" id="CLU_3045282_0_0_5"/>
<evidence type="ECO:0000313" key="2">
    <source>
        <dbReference type="Proteomes" id="UP000009286"/>
    </source>
</evidence>
<proteinExistence type="predicted"/>
<reference evidence="1 2" key="1">
    <citation type="journal article" date="2011" name="BMC Genomics">
        <title>Genomic insights into an obligate epibiotic bacterial predator: Micavibrio aeruginosavorus ARL-13.</title>
        <authorList>
            <person name="Wang Z."/>
            <person name="Kadouri D."/>
            <person name="Wu M."/>
        </authorList>
    </citation>
    <scope>NUCLEOTIDE SEQUENCE [LARGE SCALE GENOMIC DNA]</scope>
    <source>
        <strain evidence="1 2">ARL-13</strain>
    </source>
</reference>
<dbReference type="EMBL" id="CP002382">
    <property type="protein sequence ID" value="AEP10577.1"/>
    <property type="molecule type" value="Genomic_DNA"/>
</dbReference>
<protein>
    <submittedName>
        <fullName evidence="1">Uncharacterized protein</fullName>
    </submittedName>
</protein>
<gene>
    <name evidence="1" type="ordered locus">MICA_2274</name>
</gene>
<dbReference type="STRING" id="856793.MICA_2274"/>